<keyword evidence="2" id="KW-0808">Transferase</keyword>
<evidence type="ECO:0000313" key="3">
    <source>
        <dbReference type="Proteomes" id="UP000004344"/>
    </source>
</evidence>
<dbReference type="PATRIC" id="fig|741277.3.peg.2632"/>
<keyword evidence="3" id="KW-1185">Reference proteome</keyword>
<comment type="caution">
    <text evidence="2">The sequence shown here is derived from an EMBL/GenBank/DDBJ whole genome shotgun (WGS) entry which is preliminary data.</text>
</comment>
<evidence type="ECO:0000313" key="2">
    <source>
        <dbReference type="EMBL" id="EHC11017.1"/>
    </source>
</evidence>
<dbReference type="PANTHER" id="PTHR43179">
    <property type="entry name" value="RHAMNOSYLTRANSFERASE WBBL"/>
    <property type="match status" value="1"/>
</dbReference>
<feature type="domain" description="Glycosyltransferase 2-like" evidence="1">
    <location>
        <begin position="69"/>
        <end position="229"/>
    </location>
</feature>
<dbReference type="CDD" id="cd04184">
    <property type="entry name" value="GT2_RfbC_Mx_like"/>
    <property type="match status" value="1"/>
</dbReference>
<dbReference type="InterPro" id="IPR029044">
    <property type="entry name" value="Nucleotide-diphossugar_trans"/>
</dbReference>
<protein>
    <submittedName>
        <fullName evidence="2">Glycosyl transferase family 2</fullName>
    </submittedName>
</protein>
<feature type="domain" description="Glycosyltransferase 2-like" evidence="1">
    <location>
        <begin position="343"/>
        <end position="503"/>
    </location>
</feature>
<name>G6FWK2_9CYAN</name>
<sequence length="592" mass="67879">MNYKVQKIQRIWRRRGILGVLNFFYQNAASHIKNKISYQQWLEKNTLNQQHILIARQQIAQWQIQPKFSIIMPVYNVEAKWLTQAIESVRNQIYSNWELCIADDASTKSHIYDILTHYSQLDSRIKVVFRTENGHISAASNSALELATGDYIALLDHDDQLAINALFENAQLINRYPEADFIYSDEDKIDSKGKRFSPYFKPDWSPEYFYSCMYTCHLGVYRTSIVREIGGFRSEYNGSQDYDLVLRFIEKTKNIFHIPKILYHWRSIPASAASGSQAKPWAYTAGRKALESMLERSIYPGHVEETPNPGIYRVRRDIIGNPLVSIIIPSAGATVNTASGSLCLLENCIRSIQQLSSYRNFEIIVVDGYDIPEETLEKILALDVKLVRCAEPFNFSMRINRGAAKAKGEFLLLLNDDTEVITPDWLESMLELAQQKEIGAVGAKLLFPDGRLQHVGVMILEGNPCHAFYGFDNEQSGYFCSNIVNRNYLAVTAACLMMRQEVFQLLGGLDEAFPLNYNDVDLCLKAHQAGYRNVVTPYAQLIHYESASRQKGLKPGEWKQLNHKWKDYFEKLGTDPYYNPNLSLKAPNFELF</sequence>
<dbReference type="GO" id="GO:0016757">
    <property type="term" value="F:glycosyltransferase activity"/>
    <property type="evidence" value="ECO:0007669"/>
    <property type="project" value="UniProtKB-KW"/>
</dbReference>
<accession>G6FWK2</accession>
<evidence type="ECO:0000259" key="1">
    <source>
        <dbReference type="Pfam" id="PF00535"/>
    </source>
</evidence>
<proteinExistence type="predicted"/>
<dbReference type="AlphaFoldDB" id="G6FWK2"/>
<dbReference type="Proteomes" id="UP000004344">
    <property type="component" value="Unassembled WGS sequence"/>
</dbReference>
<dbReference type="RefSeq" id="WP_009458236.1">
    <property type="nucleotide sequence ID" value="NZ_AGIZ01000010.1"/>
</dbReference>
<dbReference type="PANTHER" id="PTHR43179:SF7">
    <property type="entry name" value="RHAMNOSYLTRANSFERASE WBBL"/>
    <property type="match status" value="1"/>
</dbReference>
<dbReference type="GeneID" id="35797562"/>
<gene>
    <name evidence="2" type="ORF">FJSC11DRAFT_3251</name>
</gene>
<dbReference type="Pfam" id="PF00535">
    <property type="entry name" value="Glycos_transf_2"/>
    <property type="match status" value="2"/>
</dbReference>
<dbReference type="CDD" id="cd04186">
    <property type="entry name" value="GT_2_like_c"/>
    <property type="match status" value="1"/>
</dbReference>
<dbReference type="EMBL" id="AGIZ01000010">
    <property type="protein sequence ID" value="EHC11017.1"/>
    <property type="molecule type" value="Genomic_DNA"/>
</dbReference>
<dbReference type="SUPFAM" id="SSF53448">
    <property type="entry name" value="Nucleotide-diphospho-sugar transferases"/>
    <property type="match status" value="2"/>
</dbReference>
<dbReference type="InterPro" id="IPR001173">
    <property type="entry name" value="Glyco_trans_2-like"/>
</dbReference>
<reference evidence="2 3" key="1">
    <citation type="submission" date="2011-09" db="EMBL/GenBank/DDBJ databases">
        <title>The draft genome of Fischerella sp. JSC-11.</title>
        <authorList>
            <consortium name="US DOE Joint Genome Institute (JGI-PGF)"/>
            <person name="Lucas S."/>
            <person name="Han J."/>
            <person name="Lapidus A."/>
            <person name="Cheng J.-F."/>
            <person name="Goodwin L."/>
            <person name="Pitluck S."/>
            <person name="Peters L."/>
            <person name="Land M.L."/>
            <person name="Hauser L."/>
            <person name="Sarkisova S."/>
            <person name="Bryant D.A."/>
            <person name="Brown I."/>
            <person name="Woyke T.J."/>
        </authorList>
    </citation>
    <scope>NUCLEOTIDE SEQUENCE [LARGE SCALE GENOMIC DNA]</scope>
    <source>
        <strain evidence="2 3">JSC-11</strain>
    </source>
</reference>
<dbReference type="Gene3D" id="3.90.550.10">
    <property type="entry name" value="Spore Coat Polysaccharide Biosynthesis Protein SpsA, Chain A"/>
    <property type="match status" value="2"/>
</dbReference>
<organism evidence="2 3">
    <name type="scientific">Fischerella thermalis JSC-11</name>
    <dbReference type="NCBI Taxonomy" id="741277"/>
    <lineage>
        <taxon>Bacteria</taxon>
        <taxon>Bacillati</taxon>
        <taxon>Cyanobacteriota</taxon>
        <taxon>Cyanophyceae</taxon>
        <taxon>Nostocales</taxon>
        <taxon>Hapalosiphonaceae</taxon>
        <taxon>Fischerella</taxon>
    </lineage>
</organism>